<dbReference type="RefSeq" id="WP_313709807.1">
    <property type="nucleotide sequence ID" value="NZ_CABMMZ010000073.1"/>
</dbReference>
<dbReference type="SUPFAM" id="SSF47413">
    <property type="entry name" value="lambda repressor-like DNA-binding domains"/>
    <property type="match status" value="1"/>
</dbReference>
<dbReference type="PANTHER" id="PTHR46558:SF11">
    <property type="entry name" value="HTH-TYPE TRANSCRIPTIONAL REGULATOR XRE"/>
    <property type="match status" value="1"/>
</dbReference>
<evidence type="ECO:0000313" key="3">
    <source>
        <dbReference type="Proteomes" id="UP000233425"/>
    </source>
</evidence>
<evidence type="ECO:0000313" key="2">
    <source>
        <dbReference type="EMBL" id="PKD26951.1"/>
    </source>
</evidence>
<dbReference type="PROSITE" id="PS50943">
    <property type="entry name" value="HTH_CROC1"/>
    <property type="match status" value="1"/>
</dbReference>
<evidence type="ECO:0000256" key="1">
    <source>
        <dbReference type="ARBA" id="ARBA00023125"/>
    </source>
</evidence>
<protein>
    <submittedName>
        <fullName evidence="2">HTH-type transcriptional regulator ImmR</fullName>
    </submittedName>
</protein>
<proteinExistence type="predicted"/>
<dbReference type="EMBL" id="NNSR01000073">
    <property type="protein sequence ID" value="PKD26951.1"/>
    <property type="molecule type" value="Genomic_DNA"/>
</dbReference>
<dbReference type="PANTHER" id="PTHR46558">
    <property type="entry name" value="TRACRIPTIONAL REGULATORY PROTEIN-RELATED-RELATED"/>
    <property type="match status" value="1"/>
</dbReference>
<dbReference type="Proteomes" id="UP000233425">
    <property type="component" value="Unassembled WGS sequence"/>
</dbReference>
<dbReference type="InterPro" id="IPR001387">
    <property type="entry name" value="Cro/C1-type_HTH"/>
</dbReference>
<accession>A0A2N0UIZ8</accession>
<keyword evidence="1" id="KW-0238">DNA-binding</keyword>
<name>A0A2N0UIZ8_9FIRM</name>
<reference evidence="2" key="1">
    <citation type="journal article" date="2018" name="Environ. Microbiol.">
        <title>Sporulation capability and amylosome conservation among diverse human colonic and rumen isolates of the keystone starch-degrader Ruminococcus bromii.</title>
        <authorList>
            <person name="Mukhopadhya I."/>
            <person name="Morais S."/>
            <person name="Laverde-Gomez J."/>
            <person name="Sheridan P.O."/>
            <person name="Walker A.W."/>
            <person name="Kelly W."/>
            <person name="Klieve A.V."/>
            <person name="Ouwerkerk D."/>
            <person name="Duncan S.H."/>
            <person name="Louis P."/>
            <person name="Koropatkin N."/>
            <person name="Cockburn D."/>
            <person name="Kibler R."/>
            <person name="Cooper P.J."/>
            <person name="Sandoval C."/>
            <person name="Crost E."/>
            <person name="Juge N."/>
            <person name="Bayer E.A."/>
            <person name="Flint H.J."/>
        </authorList>
    </citation>
    <scope>NUCLEOTIDE SEQUENCE [LARGE SCALE GENOMIC DNA]</scope>
    <source>
        <strain evidence="2">ATCC 27255</strain>
    </source>
</reference>
<dbReference type="InterPro" id="IPR010982">
    <property type="entry name" value="Lambda_DNA-bd_dom_sf"/>
</dbReference>
<comment type="caution">
    <text evidence="2">The sequence shown here is derived from an EMBL/GenBank/DDBJ whole genome shotgun (WGS) entry which is preliminary data.</text>
</comment>
<dbReference type="Gene3D" id="1.10.260.40">
    <property type="entry name" value="lambda repressor-like DNA-binding domains"/>
    <property type="match status" value="1"/>
</dbReference>
<dbReference type="GeneID" id="93767659"/>
<dbReference type="CDD" id="cd00093">
    <property type="entry name" value="HTH_XRE"/>
    <property type="match status" value="1"/>
</dbReference>
<gene>
    <name evidence="2" type="primary">immR_3</name>
    <name evidence="2" type="ORF">RBATCC27255_01817</name>
</gene>
<dbReference type="SMART" id="SM00530">
    <property type="entry name" value="HTH_XRE"/>
    <property type="match status" value="1"/>
</dbReference>
<dbReference type="AlphaFoldDB" id="A0A2N0UIZ8"/>
<organism evidence="2 3">
    <name type="scientific">Ruminococcus bromii</name>
    <dbReference type="NCBI Taxonomy" id="40518"/>
    <lineage>
        <taxon>Bacteria</taxon>
        <taxon>Bacillati</taxon>
        <taxon>Bacillota</taxon>
        <taxon>Clostridia</taxon>
        <taxon>Eubacteriales</taxon>
        <taxon>Oscillospiraceae</taxon>
        <taxon>Ruminococcus</taxon>
    </lineage>
</organism>
<sequence length="79" mass="9386">MIKSIVPIDTMQGDNMYFKRLRDLREDHDMKQSEVAEYLGIQQTVYSRYERGFQSIPVEHLIKLADLYKVSTDYILGRK</sequence>
<dbReference type="Pfam" id="PF01381">
    <property type="entry name" value="HTH_3"/>
    <property type="match status" value="1"/>
</dbReference>
<dbReference type="GO" id="GO:0003677">
    <property type="term" value="F:DNA binding"/>
    <property type="evidence" value="ECO:0007669"/>
    <property type="project" value="UniProtKB-KW"/>
</dbReference>
<keyword evidence="3" id="KW-1185">Reference proteome</keyword>